<dbReference type="EMBL" id="JARKHS020000797">
    <property type="protein sequence ID" value="KAK8788441.1"/>
    <property type="molecule type" value="Genomic_DNA"/>
</dbReference>
<dbReference type="PANTHER" id="PTHR11733">
    <property type="entry name" value="ZINC METALLOPROTEASE FAMILY M13 NEPRILYSIN-RELATED"/>
    <property type="match status" value="1"/>
</dbReference>
<protein>
    <recommendedName>
        <fullName evidence="3">Peptidase M13 N-terminal domain-containing protein</fullName>
    </recommendedName>
</protein>
<keyword evidence="2" id="KW-0812">Transmembrane</keyword>
<comment type="caution">
    <text evidence="4">The sequence shown here is derived from an EMBL/GenBank/DDBJ whole genome shotgun (WGS) entry which is preliminary data.</text>
</comment>
<evidence type="ECO:0000313" key="5">
    <source>
        <dbReference type="Proteomes" id="UP001321473"/>
    </source>
</evidence>
<dbReference type="PANTHER" id="PTHR11733:SF241">
    <property type="entry name" value="GH26575P-RELATED"/>
    <property type="match status" value="1"/>
</dbReference>
<feature type="transmembrane region" description="Helical" evidence="2">
    <location>
        <begin position="27"/>
        <end position="50"/>
    </location>
</feature>
<feature type="domain" description="Peptidase M13 N-terminal" evidence="3">
    <location>
        <begin position="83"/>
        <end position="433"/>
    </location>
</feature>
<evidence type="ECO:0000313" key="4">
    <source>
        <dbReference type="EMBL" id="KAK8788441.1"/>
    </source>
</evidence>
<name>A0AAQ4FNV0_AMBAM</name>
<keyword evidence="2" id="KW-0472">Membrane</keyword>
<dbReference type="InterPro" id="IPR024079">
    <property type="entry name" value="MetalloPept_cat_dom_sf"/>
</dbReference>
<evidence type="ECO:0000256" key="1">
    <source>
        <dbReference type="ARBA" id="ARBA00007357"/>
    </source>
</evidence>
<organism evidence="4 5">
    <name type="scientific">Amblyomma americanum</name>
    <name type="common">Lone star tick</name>
    <dbReference type="NCBI Taxonomy" id="6943"/>
    <lineage>
        <taxon>Eukaryota</taxon>
        <taxon>Metazoa</taxon>
        <taxon>Ecdysozoa</taxon>
        <taxon>Arthropoda</taxon>
        <taxon>Chelicerata</taxon>
        <taxon>Arachnida</taxon>
        <taxon>Acari</taxon>
        <taxon>Parasitiformes</taxon>
        <taxon>Ixodida</taxon>
        <taxon>Ixodoidea</taxon>
        <taxon>Ixodidae</taxon>
        <taxon>Amblyomminae</taxon>
        <taxon>Amblyomma</taxon>
    </lineage>
</organism>
<evidence type="ECO:0000256" key="2">
    <source>
        <dbReference type="SAM" id="Phobius"/>
    </source>
</evidence>
<dbReference type="GO" id="GO:0005886">
    <property type="term" value="C:plasma membrane"/>
    <property type="evidence" value="ECO:0007669"/>
    <property type="project" value="TreeGrafter"/>
</dbReference>
<dbReference type="PROSITE" id="PS51885">
    <property type="entry name" value="NEPRILYSIN"/>
    <property type="match status" value="1"/>
</dbReference>
<dbReference type="Gene3D" id="3.40.390.10">
    <property type="entry name" value="Collagenase (Catalytic Domain)"/>
    <property type="match status" value="2"/>
</dbReference>
<comment type="similarity">
    <text evidence="1">Belongs to the peptidase M13 family.</text>
</comment>
<dbReference type="Gene3D" id="1.10.1380.10">
    <property type="entry name" value="Neutral endopeptidase , domain2"/>
    <property type="match status" value="1"/>
</dbReference>
<proteinExistence type="inferred from homology"/>
<sequence length="680" mass="76837">MSPMSAAGKQNETQSFLAYGPEQREMLFSYFAVSLTVVAFCALLTALLFLTVPADPHDIVCTTASCAALDSLLEASVDWNRPPCTNFYAHVCSGWAQSHNFSVYRSHLHEFIGDVHWILARVLVPSHAQTPPQVVAAFYQSCTAVLVDGADELAPFRRQLQIAGVTWPRVFAKSNLMLTAASVYATFQVTALLRIRSSVRNLSSVLEVAPDETFLRGWRSTRDQLLRSGAYARFFHETKAIYAGNESSPGHLLDYQSFVRVEEVVLATLLQRRPIAGESEVRNIEGLAELTRNVSEMTWRKVAEKLSLSQSARALIINTDYLRQVDELLARVGERLLHYYLGWCVVQQMRRYVNQDLANSWYDYVGASVRPDQPADWKAHTDCMQLTEMLVGKLTFGRFVLWKVDGEDHDYVRTMAEVIARGLVQQVSEKAQWSHQRGRVPVELRDFRLELHVDNMRVVEEALGQRGLANRTSLISNWMDVAAAMSIINDTFRDRISTTYVKDLVARERYSLFDNTSRTLSLAPMFAMLPLYRRQLSDTAKFGALGTLLAKACFEVFLTKLANHSTALDEAFRRLRCFAESAQYRSDHLEIYHSAASFVIALDALRSLGSTDYKRLRMFDSLQSFFVLMCYLLCTPNTSDESIVSEAICNEAVKNSESFAVAFQCAPGTAMNPEKRCRFF</sequence>
<accession>A0AAQ4FNV0</accession>
<dbReference type="InterPro" id="IPR000718">
    <property type="entry name" value="Peptidase_M13"/>
</dbReference>
<dbReference type="Proteomes" id="UP001321473">
    <property type="component" value="Unassembled WGS sequence"/>
</dbReference>
<dbReference type="SUPFAM" id="SSF55486">
    <property type="entry name" value="Metalloproteases ('zincins'), catalytic domain"/>
    <property type="match status" value="1"/>
</dbReference>
<dbReference type="GO" id="GO:0004222">
    <property type="term" value="F:metalloendopeptidase activity"/>
    <property type="evidence" value="ECO:0007669"/>
    <property type="project" value="InterPro"/>
</dbReference>
<reference evidence="4 5" key="1">
    <citation type="journal article" date="2023" name="Arcadia Sci">
        <title>De novo assembly of a long-read Amblyomma americanum tick genome.</title>
        <authorList>
            <person name="Chou S."/>
            <person name="Poskanzer K.E."/>
            <person name="Rollins M."/>
            <person name="Thuy-Boun P.S."/>
        </authorList>
    </citation>
    <scope>NUCLEOTIDE SEQUENCE [LARGE SCALE GENOMIC DNA]</scope>
    <source>
        <strain evidence="4">F_SG_1</strain>
        <tissue evidence="4">Salivary glands</tissue>
    </source>
</reference>
<dbReference type="InterPro" id="IPR042089">
    <property type="entry name" value="Peptidase_M13_dom_2"/>
</dbReference>
<evidence type="ECO:0000259" key="3">
    <source>
        <dbReference type="Pfam" id="PF05649"/>
    </source>
</evidence>
<dbReference type="AlphaFoldDB" id="A0AAQ4FNV0"/>
<keyword evidence="2" id="KW-1133">Transmembrane helix</keyword>
<dbReference type="GO" id="GO:0016485">
    <property type="term" value="P:protein processing"/>
    <property type="evidence" value="ECO:0007669"/>
    <property type="project" value="TreeGrafter"/>
</dbReference>
<keyword evidence="5" id="KW-1185">Reference proteome</keyword>
<dbReference type="Pfam" id="PF05649">
    <property type="entry name" value="Peptidase_M13_N"/>
    <property type="match status" value="1"/>
</dbReference>
<gene>
    <name evidence="4" type="ORF">V5799_021783</name>
</gene>
<dbReference type="InterPro" id="IPR008753">
    <property type="entry name" value="Peptidase_M13_N"/>
</dbReference>